<keyword evidence="9" id="KW-0539">Nucleus</keyword>
<proteinExistence type="inferred from homology"/>
<dbReference type="PANTHER" id="PTHR10584">
    <property type="entry name" value="SUGAR KINASE"/>
    <property type="match status" value="1"/>
</dbReference>
<dbReference type="EMBL" id="JARVKF010000080">
    <property type="protein sequence ID" value="KAK9423246.1"/>
    <property type="molecule type" value="Genomic_DNA"/>
</dbReference>
<comment type="activity regulation">
    <text evidence="9">Activated by a monovalent cation that binds near, but not in, the active site. The most likely occupant of the site in vivo is potassium. Ion binding induces a conformational change that may alter substrate affinity.</text>
</comment>
<evidence type="ECO:0000256" key="1">
    <source>
        <dbReference type="ARBA" id="ARBA00022679"/>
    </source>
</evidence>
<protein>
    <recommendedName>
        <fullName evidence="9">Ribokinase</fullName>
        <shortName evidence="9">RK</shortName>
        <ecNumber evidence="9">2.7.1.15</ecNumber>
    </recommendedName>
</protein>
<keyword evidence="8 9" id="KW-0119">Carbohydrate metabolism</keyword>
<comment type="function">
    <text evidence="9">Catalyzes the phosphorylation of ribose at O-5 in a reaction requiring ATP and magnesium. The resulting D-ribose-5-phosphate can then be used either for sythesis of nucleotides, histidine, and tryptophan, or as a component of the pentose phosphate pathway.</text>
</comment>
<keyword evidence="9" id="KW-0963">Cytoplasm</keyword>
<feature type="binding site" evidence="9">
    <location>
        <position position="293"/>
    </location>
    <ligand>
        <name>substrate</name>
    </ligand>
</feature>
<dbReference type="InterPro" id="IPR011611">
    <property type="entry name" value="PfkB_dom"/>
</dbReference>
<dbReference type="InterPro" id="IPR002139">
    <property type="entry name" value="Ribo/fructo_kinase"/>
</dbReference>
<keyword evidence="1 9" id="KW-0808">Transferase</keyword>
<feature type="binding site" evidence="9">
    <location>
        <begin position="292"/>
        <end position="293"/>
    </location>
    <ligand>
        <name>ATP</name>
        <dbReference type="ChEBI" id="CHEBI:30616"/>
    </ligand>
</feature>
<gene>
    <name evidence="11" type="ORF">SUNI508_14042</name>
</gene>
<comment type="caution">
    <text evidence="11">The sequence shown here is derived from an EMBL/GenBank/DDBJ whole genome shotgun (WGS) entry which is preliminary data.</text>
</comment>
<dbReference type="Proteomes" id="UP001408356">
    <property type="component" value="Unassembled WGS sequence"/>
</dbReference>
<feature type="domain" description="Carbohydrate kinase PfkB" evidence="10">
    <location>
        <begin position="18"/>
        <end position="340"/>
    </location>
</feature>
<feature type="binding site" evidence="9">
    <location>
        <begin position="52"/>
        <end position="56"/>
    </location>
    <ligand>
        <name>substrate</name>
    </ligand>
</feature>
<comment type="caution">
    <text evidence="9">Lacks conserved residue(s) required for the propagation of feature annotation.</text>
</comment>
<dbReference type="HAMAP" id="MF_01987">
    <property type="entry name" value="Ribokinase"/>
    <property type="match status" value="1"/>
</dbReference>
<evidence type="ECO:0000313" key="11">
    <source>
        <dbReference type="EMBL" id="KAK9423246.1"/>
    </source>
</evidence>
<evidence type="ECO:0000256" key="3">
    <source>
        <dbReference type="ARBA" id="ARBA00022741"/>
    </source>
</evidence>
<feature type="binding site" evidence="9">
    <location>
        <begin position="24"/>
        <end position="26"/>
    </location>
    <ligand>
        <name>substrate</name>
    </ligand>
</feature>
<keyword evidence="5 9" id="KW-0067">ATP-binding</keyword>
<keyword evidence="3 9" id="KW-0547">Nucleotide-binding</keyword>
<feature type="binding site" evidence="9">
    <location>
        <position position="220"/>
    </location>
    <ligand>
        <name>ATP</name>
        <dbReference type="ChEBI" id="CHEBI:30616"/>
    </ligand>
</feature>
<comment type="subcellular location">
    <subcellularLocation>
        <location evidence="9">Cytoplasm</location>
    </subcellularLocation>
    <subcellularLocation>
        <location evidence="9">Nucleus</location>
    </subcellularLocation>
</comment>
<reference evidence="11 12" key="1">
    <citation type="journal article" date="2024" name="J. Plant Pathol.">
        <title>Sequence and assembly of the genome of Seiridium unicorne, isolate CBS 538.82, causal agent of cypress canker disease.</title>
        <authorList>
            <person name="Scali E."/>
            <person name="Rocca G.D."/>
            <person name="Danti R."/>
            <person name="Garbelotto M."/>
            <person name="Barberini S."/>
            <person name="Baroncelli R."/>
            <person name="Emiliani G."/>
        </authorList>
    </citation>
    <scope>NUCLEOTIDE SEQUENCE [LARGE SCALE GENOMIC DNA]</scope>
    <source>
        <strain evidence="11 12">BM-138-508</strain>
    </source>
</reference>
<feature type="binding site" evidence="9">
    <location>
        <position position="331"/>
    </location>
    <ligand>
        <name>K(+)</name>
        <dbReference type="ChEBI" id="CHEBI:29103"/>
    </ligand>
</feature>
<dbReference type="SUPFAM" id="SSF53613">
    <property type="entry name" value="Ribokinase-like"/>
    <property type="match status" value="1"/>
</dbReference>
<feature type="binding site" evidence="9">
    <location>
        <position position="333"/>
    </location>
    <ligand>
        <name>K(+)</name>
        <dbReference type="ChEBI" id="CHEBI:29103"/>
    </ligand>
</feature>
<evidence type="ECO:0000259" key="10">
    <source>
        <dbReference type="Pfam" id="PF00294"/>
    </source>
</evidence>
<name>A0ABR2V906_9PEZI</name>
<dbReference type="Gene3D" id="3.40.1190.20">
    <property type="match status" value="1"/>
</dbReference>
<dbReference type="InterPro" id="IPR011877">
    <property type="entry name" value="Ribokinase"/>
</dbReference>
<feature type="binding site" evidence="9">
    <location>
        <position position="289"/>
    </location>
    <ligand>
        <name>K(+)</name>
        <dbReference type="ChEBI" id="CHEBI:29103"/>
    </ligand>
</feature>
<keyword evidence="2 9" id="KW-0479">Metal-binding</keyword>
<feature type="binding site" evidence="9">
    <location>
        <begin position="259"/>
        <end position="264"/>
    </location>
    <ligand>
        <name>ATP</name>
        <dbReference type="ChEBI" id="CHEBI:30616"/>
    </ligand>
</feature>
<keyword evidence="12" id="KW-1185">Reference proteome</keyword>
<evidence type="ECO:0000256" key="4">
    <source>
        <dbReference type="ARBA" id="ARBA00022777"/>
    </source>
</evidence>
<comment type="similarity">
    <text evidence="9">Belongs to the carbohydrate kinase PfkB family. Ribokinase subfamily.</text>
</comment>
<comment type="catalytic activity">
    <reaction evidence="9">
        <text>D-ribose + ATP = D-ribose 5-phosphate + ADP + H(+)</text>
        <dbReference type="Rhea" id="RHEA:13697"/>
        <dbReference type="ChEBI" id="CHEBI:15378"/>
        <dbReference type="ChEBI" id="CHEBI:30616"/>
        <dbReference type="ChEBI" id="CHEBI:47013"/>
        <dbReference type="ChEBI" id="CHEBI:78346"/>
        <dbReference type="ChEBI" id="CHEBI:456216"/>
        <dbReference type="EC" id="2.7.1.15"/>
    </reaction>
</comment>
<evidence type="ECO:0000256" key="9">
    <source>
        <dbReference type="HAMAP-Rule" id="MF_03215"/>
    </source>
</evidence>
<feature type="binding site" evidence="9">
    <location>
        <position position="287"/>
    </location>
    <ligand>
        <name>K(+)</name>
        <dbReference type="ChEBI" id="CHEBI:29103"/>
    </ligand>
</feature>
<comment type="pathway">
    <text evidence="9">Carbohydrate metabolism; D-ribose degradation; D-ribose 5-phosphate from beta-D-ribopyranose: step 2/2.</text>
</comment>
<organism evidence="11 12">
    <name type="scientific">Seiridium unicorne</name>
    <dbReference type="NCBI Taxonomy" id="138068"/>
    <lineage>
        <taxon>Eukaryota</taxon>
        <taxon>Fungi</taxon>
        <taxon>Dikarya</taxon>
        <taxon>Ascomycota</taxon>
        <taxon>Pezizomycotina</taxon>
        <taxon>Sordariomycetes</taxon>
        <taxon>Xylariomycetidae</taxon>
        <taxon>Amphisphaeriales</taxon>
        <taxon>Sporocadaceae</taxon>
        <taxon>Seiridium</taxon>
    </lineage>
</organism>
<dbReference type="EC" id="2.7.1.15" evidence="9"/>
<dbReference type="PRINTS" id="PR00990">
    <property type="entry name" value="RIBOKINASE"/>
</dbReference>
<dbReference type="Pfam" id="PF00294">
    <property type="entry name" value="PfkB"/>
    <property type="match status" value="1"/>
</dbReference>
<evidence type="ECO:0000256" key="7">
    <source>
        <dbReference type="ARBA" id="ARBA00022958"/>
    </source>
</evidence>
<keyword evidence="7 9" id="KW-0630">Potassium</keyword>
<evidence type="ECO:0000313" key="12">
    <source>
        <dbReference type="Proteomes" id="UP001408356"/>
    </source>
</evidence>
<accession>A0ABR2V906</accession>
<evidence type="ECO:0000256" key="8">
    <source>
        <dbReference type="ARBA" id="ARBA00023277"/>
    </source>
</evidence>
<keyword evidence="6 9" id="KW-0460">Magnesium</keyword>
<evidence type="ECO:0000256" key="5">
    <source>
        <dbReference type="ARBA" id="ARBA00022840"/>
    </source>
</evidence>
<comment type="cofactor">
    <cofactor evidence="9">
        <name>Mg(2+)</name>
        <dbReference type="ChEBI" id="CHEBI:18420"/>
    </cofactor>
    <text evidence="9">Requires a divalent cation, most likely magnesium in vivo, as an electrophilic catalyst to aid phosphoryl group transfer. It is the chelate of the metal and the nucleotide that is the actual substrate.</text>
</comment>
<dbReference type="PANTHER" id="PTHR10584:SF166">
    <property type="entry name" value="RIBOKINASE"/>
    <property type="match status" value="1"/>
</dbReference>
<evidence type="ECO:0000256" key="6">
    <source>
        <dbReference type="ARBA" id="ARBA00022842"/>
    </source>
</evidence>
<sequence length="346" mass="36828">MRLRSSATNSTMAPCVISVVGGLNMDMVFETLRVPDVGESIDGTSLETFPGGKGANTAIATYRGSHNKPSGRAGTSRVGNGNTVDIRVFMNGMVGNDEFGRQLKARLEENGIDVSGVLLSEGERSGTCVVMVESGTGESRNLAYQGANLKWKPRIPRSVTCLANGEKPDLVVAHLGIPREQVEKVLSTATSKGVDTLLNPSPALHLVSSTFKNLTHLIMNESEAAELTSRDLGELDNLAAWQSAAKHFLDLGVKNVVITLGAKGAYYATNNGDDGVVDAVKNVKVRDATGAGDTFVGNYSIEYITQKHEGTWDIVKAIDRACKASAKTIERFGAQEAIPWADETDA</sequence>
<comment type="subunit">
    <text evidence="9">Homodimer.</text>
</comment>
<feature type="binding site" evidence="9">
    <location>
        <position position="328"/>
    </location>
    <ligand>
        <name>K(+)</name>
        <dbReference type="ChEBI" id="CHEBI:29103"/>
    </ligand>
</feature>
<dbReference type="CDD" id="cd01174">
    <property type="entry name" value="ribokinase"/>
    <property type="match status" value="1"/>
</dbReference>
<evidence type="ECO:0000256" key="2">
    <source>
        <dbReference type="ARBA" id="ARBA00022723"/>
    </source>
</evidence>
<keyword evidence="4 9" id="KW-0418">Kinase</keyword>
<feature type="active site" description="Proton acceptor" evidence="9">
    <location>
        <position position="293"/>
    </location>
</feature>
<dbReference type="InterPro" id="IPR029056">
    <property type="entry name" value="Ribokinase-like"/>
</dbReference>